<evidence type="ECO:0000313" key="5">
    <source>
        <dbReference type="EMBL" id="TQM80977.1"/>
    </source>
</evidence>
<evidence type="ECO:0000259" key="4">
    <source>
        <dbReference type="Pfam" id="PF00155"/>
    </source>
</evidence>
<dbReference type="InterPro" id="IPR015422">
    <property type="entry name" value="PyrdxlP-dep_Trfase_small"/>
</dbReference>
<dbReference type="InterPro" id="IPR004839">
    <property type="entry name" value="Aminotransferase_I/II_large"/>
</dbReference>
<evidence type="ECO:0000313" key="6">
    <source>
        <dbReference type="Proteomes" id="UP000316628"/>
    </source>
</evidence>
<evidence type="ECO:0000256" key="1">
    <source>
        <dbReference type="ARBA" id="ARBA00001933"/>
    </source>
</evidence>
<dbReference type="InterPro" id="IPR004838">
    <property type="entry name" value="NHTrfase_class1_PyrdxlP-BS"/>
</dbReference>
<dbReference type="PANTHER" id="PTHR42885:SF1">
    <property type="entry name" value="THREONINE-PHOSPHATE DECARBOXYLASE"/>
    <property type="match status" value="1"/>
</dbReference>
<dbReference type="PROSITE" id="PS00105">
    <property type="entry name" value="AA_TRANSFER_CLASS_1"/>
    <property type="match status" value="1"/>
</dbReference>
<keyword evidence="3 5" id="KW-0032">Aminotransferase</keyword>
<keyword evidence="3 5" id="KW-0808">Transferase</keyword>
<dbReference type="CDD" id="cd00609">
    <property type="entry name" value="AAT_like"/>
    <property type="match status" value="1"/>
</dbReference>
<dbReference type="Gene3D" id="3.90.1150.10">
    <property type="entry name" value="Aspartate Aminotransferase, domain 1"/>
    <property type="match status" value="1"/>
</dbReference>
<comment type="similarity">
    <text evidence="3">Belongs to the class-I pyridoxal-phosphate-dependent aminotransferase family.</text>
</comment>
<dbReference type="NCBIfam" id="NF005915">
    <property type="entry name" value="PRK07908.1"/>
    <property type="match status" value="1"/>
</dbReference>
<evidence type="ECO:0000256" key="3">
    <source>
        <dbReference type="RuleBase" id="RU000481"/>
    </source>
</evidence>
<reference evidence="5 6" key="1">
    <citation type="submission" date="2019-06" db="EMBL/GenBank/DDBJ databases">
        <title>Sequencing the genomes of 1000 actinobacteria strains.</title>
        <authorList>
            <person name="Klenk H.-P."/>
        </authorList>
    </citation>
    <scope>NUCLEOTIDE SEQUENCE [LARGE SCALE GENOMIC DNA]</scope>
    <source>
        <strain evidence="5 6">DSM 45456</strain>
    </source>
</reference>
<dbReference type="EC" id="2.6.1.-" evidence="3"/>
<dbReference type="AlphaFoldDB" id="A0A543JDR0"/>
<dbReference type="PANTHER" id="PTHR42885">
    <property type="entry name" value="HISTIDINOL-PHOSPHATE AMINOTRANSFERASE-RELATED"/>
    <property type="match status" value="1"/>
</dbReference>
<dbReference type="Pfam" id="PF00155">
    <property type="entry name" value="Aminotran_1_2"/>
    <property type="match status" value="1"/>
</dbReference>
<comment type="caution">
    <text evidence="5">The sequence shown here is derived from an EMBL/GenBank/DDBJ whole genome shotgun (WGS) entry which is preliminary data.</text>
</comment>
<keyword evidence="6" id="KW-1185">Reference proteome</keyword>
<dbReference type="GO" id="GO:0030170">
    <property type="term" value="F:pyridoxal phosphate binding"/>
    <property type="evidence" value="ECO:0007669"/>
    <property type="project" value="InterPro"/>
</dbReference>
<evidence type="ECO:0000256" key="2">
    <source>
        <dbReference type="ARBA" id="ARBA00022898"/>
    </source>
</evidence>
<sequence>MTSQESGRALLRHHGDVDAAPGLVDFAVNVRVPAPPAWLRDRLAAALDDLGSYPAAAADERARAAVAARHGRHPDEVLILNGAAEGFALLPNLHPCLAAVVHPSFTEPEVALRDAGVPVQRVQLWPEDGYGLRPDLVPDEADLVVLGNPTNPTSVLHPADAVASLSRPGRVLVVDEAFADTVPGEPESLAGRTDLPGLLVLRSLTKTWGLAGLRAGYLLGAPELLARLALPRPQWPVGSLVLEAVAACSEPPAVAEAEALAREAREHTAHAVGLLGDLVVVPPDAPFVLLRVPDGRRVREALRDKGIAVRRGDTFPGLGPDHLRVAVRAPGEFALLVDALRVVLEEL</sequence>
<organism evidence="5 6">
    <name type="scientific">Saccharothrix saharensis</name>
    <dbReference type="NCBI Taxonomy" id="571190"/>
    <lineage>
        <taxon>Bacteria</taxon>
        <taxon>Bacillati</taxon>
        <taxon>Actinomycetota</taxon>
        <taxon>Actinomycetes</taxon>
        <taxon>Pseudonocardiales</taxon>
        <taxon>Pseudonocardiaceae</taxon>
        <taxon>Saccharothrix</taxon>
    </lineage>
</organism>
<proteinExistence type="inferred from homology"/>
<protein>
    <recommendedName>
        <fullName evidence="3">Aminotransferase</fullName>
        <ecNumber evidence="3">2.6.1.-</ecNumber>
    </recommendedName>
</protein>
<dbReference type="SUPFAM" id="SSF53383">
    <property type="entry name" value="PLP-dependent transferases"/>
    <property type="match status" value="1"/>
</dbReference>
<keyword evidence="2" id="KW-0663">Pyridoxal phosphate</keyword>
<accession>A0A543JDR0</accession>
<dbReference type="Gene3D" id="3.40.640.10">
    <property type="entry name" value="Type I PLP-dependent aspartate aminotransferase-like (Major domain)"/>
    <property type="match status" value="1"/>
</dbReference>
<comment type="cofactor">
    <cofactor evidence="1 3">
        <name>pyridoxal 5'-phosphate</name>
        <dbReference type="ChEBI" id="CHEBI:597326"/>
    </cofactor>
</comment>
<dbReference type="InterPro" id="IPR015421">
    <property type="entry name" value="PyrdxlP-dep_Trfase_major"/>
</dbReference>
<gene>
    <name evidence="5" type="ORF">FHX81_3337</name>
</gene>
<dbReference type="OrthoDB" id="3401872at2"/>
<dbReference type="RefSeq" id="WP_141979008.1">
    <property type="nucleotide sequence ID" value="NZ_VFPP01000001.1"/>
</dbReference>
<dbReference type="EMBL" id="VFPP01000001">
    <property type="protein sequence ID" value="TQM80977.1"/>
    <property type="molecule type" value="Genomic_DNA"/>
</dbReference>
<dbReference type="Proteomes" id="UP000316628">
    <property type="component" value="Unassembled WGS sequence"/>
</dbReference>
<name>A0A543JDR0_9PSEU</name>
<dbReference type="InterPro" id="IPR015424">
    <property type="entry name" value="PyrdxlP-dep_Trfase"/>
</dbReference>
<dbReference type="GO" id="GO:0008483">
    <property type="term" value="F:transaminase activity"/>
    <property type="evidence" value="ECO:0007669"/>
    <property type="project" value="UniProtKB-KW"/>
</dbReference>
<feature type="domain" description="Aminotransferase class I/classII large" evidence="4">
    <location>
        <begin position="37"/>
        <end position="329"/>
    </location>
</feature>